<evidence type="ECO:0000256" key="12">
    <source>
        <dbReference type="ARBA" id="ARBA00035585"/>
    </source>
</evidence>
<dbReference type="GO" id="GO:0140114">
    <property type="term" value="P:cellular detoxification of fluoride"/>
    <property type="evidence" value="ECO:0007669"/>
    <property type="project" value="UniProtKB-UniRule"/>
</dbReference>
<evidence type="ECO:0000256" key="11">
    <source>
        <dbReference type="ARBA" id="ARBA00035120"/>
    </source>
</evidence>
<dbReference type="STRING" id="1246637.MTBBW1_20021"/>
<dbReference type="OrthoDB" id="9806299at2"/>
<dbReference type="NCBIfam" id="TIGR00494">
    <property type="entry name" value="crcB"/>
    <property type="match status" value="1"/>
</dbReference>
<keyword evidence="3 13" id="KW-1003">Cell membrane</keyword>
<keyword evidence="10 13" id="KW-0407">Ion channel</keyword>
<evidence type="ECO:0000256" key="6">
    <source>
        <dbReference type="ARBA" id="ARBA00022723"/>
    </source>
</evidence>
<feature type="transmembrane region" description="Helical" evidence="13">
    <location>
        <begin position="32"/>
        <end position="54"/>
    </location>
</feature>
<dbReference type="InterPro" id="IPR003691">
    <property type="entry name" value="FluC"/>
</dbReference>
<evidence type="ECO:0000256" key="7">
    <source>
        <dbReference type="ARBA" id="ARBA00022989"/>
    </source>
</evidence>
<evidence type="ECO:0000256" key="8">
    <source>
        <dbReference type="ARBA" id="ARBA00023065"/>
    </source>
</evidence>
<gene>
    <name evidence="13 14" type="primary">crcB</name>
    <name evidence="13" type="synonym">fluC</name>
    <name evidence="14" type="ORF">MTBBW1_20021</name>
</gene>
<keyword evidence="6 13" id="KW-0479">Metal-binding</keyword>
<evidence type="ECO:0000256" key="13">
    <source>
        <dbReference type="HAMAP-Rule" id="MF_00454"/>
    </source>
</evidence>
<comment type="subcellular location">
    <subcellularLocation>
        <location evidence="1 13">Cell membrane</location>
        <topology evidence="1 13">Multi-pass membrane protein</topology>
    </subcellularLocation>
</comment>
<dbReference type="PANTHER" id="PTHR28259">
    <property type="entry name" value="FLUORIDE EXPORT PROTEIN 1-RELATED"/>
    <property type="match status" value="1"/>
</dbReference>
<keyword evidence="7 13" id="KW-1133">Transmembrane helix</keyword>
<evidence type="ECO:0000313" key="14">
    <source>
        <dbReference type="EMBL" id="SLM29824.1"/>
    </source>
</evidence>
<reference evidence="14 15" key="1">
    <citation type="submission" date="2017-03" db="EMBL/GenBank/DDBJ databases">
        <authorList>
            <person name="Afonso C.L."/>
            <person name="Miller P.J."/>
            <person name="Scott M.A."/>
            <person name="Spackman E."/>
            <person name="Goraichik I."/>
            <person name="Dimitrov K.M."/>
            <person name="Suarez D.L."/>
            <person name="Swayne D.E."/>
        </authorList>
    </citation>
    <scope>NUCLEOTIDE SEQUENCE [LARGE SCALE GENOMIC DNA]</scope>
    <source>
        <strain evidence="14">PRJEB14757</strain>
    </source>
</reference>
<keyword evidence="2 13" id="KW-0813">Transport</keyword>
<dbReference type="PANTHER" id="PTHR28259:SF16">
    <property type="entry name" value="FLUORIDE-SPECIFIC ION CHANNEL FLUC 2"/>
    <property type="match status" value="1"/>
</dbReference>
<feature type="binding site" evidence="13">
    <location>
        <position position="76"/>
    </location>
    <ligand>
        <name>Na(+)</name>
        <dbReference type="ChEBI" id="CHEBI:29101"/>
        <note>structural</note>
    </ligand>
</feature>
<evidence type="ECO:0000256" key="2">
    <source>
        <dbReference type="ARBA" id="ARBA00022448"/>
    </source>
</evidence>
<keyword evidence="4" id="KW-0997">Cell inner membrane</keyword>
<evidence type="ECO:0000256" key="5">
    <source>
        <dbReference type="ARBA" id="ARBA00022692"/>
    </source>
</evidence>
<feature type="transmembrane region" description="Helical" evidence="13">
    <location>
        <begin position="104"/>
        <end position="122"/>
    </location>
</feature>
<dbReference type="AlphaFoldDB" id="A0A1W1HBF4"/>
<comment type="catalytic activity">
    <reaction evidence="12">
        <text>fluoride(in) = fluoride(out)</text>
        <dbReference type="Rhea" id="RHEA:76159"/>
        <dbReference type="ChEBI" id="CHEBI:17051"/>
    </reaction>
    <physiologicalReaction direction="left-to-right" evidence="12">
        <dbReference type="Rhea" id="RHEA:76160"/>
    </physiologicalReaction>
</comment>
<dbReference type="HAMAP" id="MF_00454">
    <property type="entry name" value="FluC"/>
    <property type="match status" value="1"/>
</dbReference>
<feature type="binding site" evidence="13">
    <location>
        <position position="79"/>
    </location>
    <ligand>
        <name>Na(+)</name>
        <dbReference type="ChEBI" id="CHEBI:29101"/>
        <note>structural</note>
    </ligand>
</feature>
<name>A0A1W1HBF4_9BACT</name>
<comment type="similarity">
    <text evidence="11 13">Belongs to the fluoride channel Fluc/FEX (TC 1.A.43) family.</text>
</comment>
<evidence type="ECO:0000256" key="1">
    <source>
        <dbReference type="ARBA" id="ARBA00004651"/>
    </source>
</evidence>
<comment type="activity regulation">
    <text evidence="13">Na(+) is not transported, but it plays an essential structural role and its presence is essential for fluoride channel function.</text>
</comment>
<keyword evidence="5 13" id="KW-0812">Transmembrane</keyword>
<keyword evidence="9 13" id="KW-0472">Membrane</keyword>
<keyword evidence="15" id="KW-1185">Reference proteome</keyword>
<keyword evidence="13" id="KW-0915">Sodium</keyword>
<dbReference type="EMBL" id="FWEV01000112">
    <property type="protein sequence ID" value="SLM29824.1"/>
    <property type="molecule type" value="Genomic_DNA"/>
</dbReference>
<organism evidence="14 15">
    <name type="scientific">Desulfamplus magnetovallimortis</name>
    <dbReference type="NCBI Taxonomy" id="1246637"/>
    <lineage>
        <taxon>Bacteria</taxon>
        <taxon>Pseudomonadati</taxon>
        <taxon>Thermodesulfobacteriota</taxon>
        <taxon>Desulfobacteria</taxon>
        <taxon>Desulfobacterales</taxon>
        <taxon>Desulfobacteraceae</taxon>
        <taxon>Desulfamplus</taxon>
    </lineage>
</organism>
<keyword evidence="8 13" id="KW-0406">Ion transport</keyword>
<dbReference type="GO" id="GO:0046872">
    <property type="term" value="F:metal ion binding"/>
    <property type="evidence" value="ECO:0007669"/>
    <property type="project" value="UniProtKB-KW"/>
</dbReference>
<dbReference type="Proteomes" id="UP000191931">
    <property type="component" value="Unassembled WGS sequence"/>
</dbReference>
<evidence type="ECO:0000256" key="9">
    <source>
        <dbReference type="ARBA" id="ARBA00023136"/>
    </source>
</evidence>
<evidence type="ECO:0000256" key="3">
    <source>
        <dbReference type="ARBA" id="ARBA00022475"/>
    </source>
</evidence>
<feature type="transmembrane region" description="Helical" evidence="13">
    <location>
        <begin position="66"/>
        <end position="84"/>
    </location>
</feature>
<proteinExistence type="inferred from homology"/>
<protein>
    <recommendedName>
        <fullName evidence="13">Fluoride-specific ion channel FluC</fullName>
    </recommendedName>
</protein>
<evidence type="ECO:0000256" key="10">
    <source>
        <dbReference type="ARBA" id="ARBA00023303"/>
    </source>
</evidence>
<dbReference type="RefSeq" id="WP_080797677.1">
    <property type="nucleotide sequence ID" value="NZ_LT828540.1"/>
</dbReference>
<accession>A0A1W1HBF4</accession>
<dbReference type="GO" id="GO:0062054">
    <property type="term" value="F:fluoride channel activity"/>
    <property type="evidence" value="ECO:0007669"/>
    <property type="project" value="UniProtKB-UniRule"/>
</dbReference>
<evidence type="ECO:0000313" key="15">
    <source>
        <dbReference type="Proteomes" id="UP000191931"/>
    </source>
</evidence>
<comment type="function">
    <text evidence="13">Fluoride-specific ion channel. Important for reducing fluoride concentration in the cell, thus reducing its toxicity.</text>
</comment>
<dbReference type="Pfam" id="PF02537">
    <property type="entry name" value="CRCB"/>
    <property type="match status" value="1"/>
</dbReference>
<evidence type="ECO:0000256" key="4">
    <source>
        <dbReference type="ARBA" id="ARBA00022519"/>
    </source>
</evidence>
<dbReference type="GO" id="GO:0005886">
    <property type="term" value="C:plasma membrane"/>
    <property type="evidence" value="ECO:0007669"/>
    <property type="project" value="UniProtKB-SubCell"/>
</dbReference>
<sequence length="127" mass="14145">MVKILLVGIGGFTGAVLRYALNSYIHKSTYSWGFPVGTLAVNVTGCIIIGVLSRWDELKNIFSPELRLLVFMGVLGAFTTFSTFGNETVQLLNDRKLDFAILNVTTHLCLGLFAVLTGRYMVNFFWK</sequence>